<feature type="chain" id="PRO_5029728536" evidence="12">
    <location>
        <begin position="18"/>
        <end position="419"/>
    </location>
</feature>
<comment type="caution">
    <text evidence="14">The sequence shown here is derived from an EMBL/GenBank/DDBJ whole genome shotgun (WGS) entry which is preliminary data.</text>
</comment>
<dbReference type="Gene3D" id="3.40.630.10">
    <property type="entry name" value="Zn peptidases"/>
    <property type="match status" value="1"/>
</dbReference>
<dbReference type="PRINTS" id="PR00765">
    <property type="entry name" value="CRBOXYPTASEA"/>
</dbReference>
<dbReference type="GO" id="GO:0004181">
    <property type="term" value="F:metallocarboxypeptidase activity"/>
    <property type="evidence" value="ECO:0007669"/>
    <property type="project" value="InterPro"/>
</dbReference>
<dbReference type="SUPFAM" id="SSF54897">
    <property type="entry name" value="Protease propeptides/inhibitors"/>
    <property type="match status" value="1"/>
</dbReference>
<keyword evidence="15" id="KW-1185">Reference proteome</keyword>
<dbReference type="InterPro" id="IPR057246">
    <property type="entry name" value="CARBOXYPEPT_ZN_1"/>
</dbReference>
<evidence type="ECO:0000313" key="14">
    <source>
        <dbReference type="EMBL" id="CAD5120616.1"/>
    </source>
</evidence>
<dbReference type="InterPro" id="IPR000834">
    <property type="entry name" value="Peptidase_M14"/>
</dbReference>
<keyword evidence="9" id="KW-0482">Metalloprotease</keyword>
<dbReference type="AlphaFoldDB" id="A0A7I8VYL7"/>
<keyword evidence="5" id="KW-0479">Metal-binding</keyword>
<comment type="similarity">
    <text evidence="2 11">Belongs to the peptidase M14 family.</text>
</comment>
<feature type="domain" description="Peptidase M14" evidence="13">
    <location>
        <begin position="115"/>
        <end position="412"/>
    </location>
</feature>
<dbReference type="GO" id="GO:0006508">
    <property type="term" value="P:proteolysis"/>
    <property type="evidence" value="ECO:0007669"/>
    <property type="project" value="UniProtKB-KW"/>
</dbReference>
<evidence type="ECO:0000256" key="1">
    <source>
        <dbReference type="ARBA" id="ARBA00001947"/>
    </source>
</evidence>
<evidence type="ECO:0000256" key="12">
    <source>
        <dbReference type="SAM" id="SignalP"/>
    </source>
</evidence>
<dbReference type="EMBL" id="CAJFCJ010000012">
    <property type="protein sequence ID" value="CAD5120616.1"/>
    <property type="molecule type" value="Genomic_DNA"/>
</dbReference>
<evidence type="ECO:0000256" key="9">
    <source>
        <dbReference type="ARBA" id="ARBA00023049"/>
    </source>
</evidence>
<dbReference type="FunFam" id="3.40.630.10:FF:000084">
    <property type="entry name" value="Carboxypeptidase B2"/>
    <property type="match status" value="1"/>
</dbReference>
<sequence length="419" mass="46952">MKLVIASLLVCLALALGGERKRYDGYQLIKLTPTTKQQLDVIRQFEDSDKFIFLSDIGNINSDIYVIVHPDEVSVFVSYISAYKIQRVLENPDIQQDLDSMWERLDSQKAFDINDYNRLEDIEAQIDVWNNACVSGFECSIENLGNSYEGRPIKLLKIEKAGENRKIMWMDSTIHAREWLAPATVLKIANAIFTGENADATRLLNTYDWYFVFVMNPDGYVYTWDGDRFWRKSRNPNAGSSCIGTDLNRNYDYRWGFGGSSTNPCSTTYRGTSAGSEPETKAVQTKALAIGSRVLSWVSVHTSGNMWLSAFGYLEPSGVCGEPTDYNDIYSVAEATAEAVMDTFGTTWTYGSACTTIYPASGITVDYTYGAAGIKYSYTPELRGPGFNPGPNAITPSYQEVWNGIVAMIRKIEEIENNK</sequence>
<dbReference type="Pfam" id="PF00246">
    <property type="entry name" value="Peptidase_M14"/>
    <property type="match status" value="1"/>
</dbReference>
<dbReference type="PROSITE" id="PS00132">
    <property type="entry name" value="CARBOXYPEPT_ZN_1"/>
    <property type="match status" value="1"/>
</dbReference>
<reference evidence="14 15" key="1">
    <citation type="submission" date="2020-08" db="EMBL/GenBank/DDBJ databases">
        <authorList>
            <person name="Hejnol A."/>
        </authorList>
    </citation>
    <scope>NUCLEOTIDE SEQUENCE [LARGE SCALE GENOMIC DNA]</scope>
</reference>
<dbReference type="OrthoDB" id="3626597at2759"/>
<dbReference type="SMART" id="SM00631">
    <property type="entry name" value="Zn_pept"/>
    <property type="match status" value="1"/>
</dbReference>
<keyword evidence="8" id="KW-0862">Zinc</keyword>
<keyword evidence="10" id="KW-1015">Disulfide bond</keyword>
<evidence type="ECO:0000256" key="2">
    <source>
        <dbReference type="ARBA" id="ARBA00005988"/>
    </source>
</evidence>
<keyword evidence="6 12" id="KW-0732">Signal</keyword>
<dbReference type="Proteomes" id="UP000549394">
    <property type="component" value="Unassembled WGS sequence"/>
</dbReference>
<evidence type="ECO:0000256" key="4">
    <source>
        <dbReference type="ARBA" id="ARBA00022670"/>
    </source>
</evidence>
<dbReference type="PANTHER" id="PTHR11705:SF91">
    <property type="entry name" value="FI01817P-RELATED"/>
    <property type="match status" value="1"/>
</dbReference>
<dbReference type="Pfam" id="PF02244">
    <property type="entry name" value="Propep_M14"/>
    <property type="match status" value="1"/>
</dbReference>
<dbReference type="PANTHER" id="PTHR11705">
    <property type="entry name" value="PROTEASE FAMILY M14 CARBOXYPEPTIDASE A,B"/>
    <property type="match status" value="1"/>
</dbReference>
<evidence type="ECO:0000256" key="10">
    <source>
        <dbReference type="ARBA" id="ARBA00023157"/>
    </source>
</evidence>
<dbReference type="GO" id="GO:0005615">
    <property type="term" value="C:extracellular space"/>
    <property type="evidence" value="ECO:0007669"/>
    <property type="project" value="TreeGrafter"/>
</dbReference>
<evidence type="ECO:0000256" key="8">
    <source>
        <dbReference type="ARBA" id="ARBA00022833"/>
    </source>
</evidence>
<dbReference type="CDD" id="cd03860">
    <property type="entry name" value="M14_CP_A-B_like"/>
    <property type="match status" value="1"/>
</dbReference>
<feature type="active site" description="Proton donor/acceptor" evidence="11">
    <location>
        <position position="381"/>
    </location>
</feature>
<keyword evidence="7" id="KW-0378">Hydrolase</keyword>
<keyword evidence="3" id="KW-0121">Carboxypeptidase</keyword>
<dbReference type="InterPro" id="IPR003146">
    <property type="entry name" value="M14A_act_pep"/>
</dbReference>
<accession>A0A7I8VYL7</accession>
<evidence type="ECO:0000259" key="13">
    <source>
        <dbReference type="PROSITE" id="PS52035"/>
    </source>
</evidence>
<evidence type="ECO:0000256" key="11">
    <source>
        <dbReference type="PROSITE-ProRule" id="PRU01379"/>
    </source>
</evidence>
<protein>
    <submittedName>
        <fullName evidence="14">DgyrCDS9173</fullName>
    </submittedName>
</protein>
<dbReference type="GO" id="GO:0008270">
    <property type="term" value="F:zinc ion binding"/>
    <property type="evidence" value="ECO:0007669"/>
    <property type="project" value="InterPro"/>
</dbReference>
<name>A0A7I8VYL7_9ANNE</name>
<dbReference type="PROSITE" id="PS52035">
    <property type="entry name" value="PEPTIDASE_M14"/>
    <property type="match status" value="1"/>
</dbReference>
<dbReference type="InterPro" id="IPR036990">
    <property type="entry name" value="M14A-like_propep"/>
</dbReference>
<evidence type="ECO:0000256" key="5">
    <source>
        <dbReference type="ARBA" id="ARBA00022723"/>
    </source>
</evidence>
<comment type="cofactor">
    <cofactor evidence="1">
        <name>Zn(2+)</name>
        <dbReference type="ChEBI" id="CHEBI:29105"/>
    </cofactor>
</comment>
<evidence type="ECO:0000256" key="3">
    <source>
        <dbReference type="ARBA" id="ARBA00022645"/>
    </source>
</evidence>
<proteinExistence type="inferred from homology"/>
<dbReference type="SUPFAM" id="SSF53187">
    <property type="entry name" value="Zn-dependent exopeptidases"/>
    <property type="match status" value="1"/>
</dbReference>
<keyword evidence="4" id="KW-0645">Protease</keyword>
<evidence type="ECO:0000256" key="6">
    <source>
        <dbReference type="ARBA" id="ARBA00022729"/>
    </source>
</evidence>
<evidence type="ECO:0000313" key="15">
    <source>
        <dbReference type="Proteomes" id="UP000549394"/>
    </source>
</evidence>
<feature type="signal peptide" evidence="12">
    <location>
        <begin position="1"/>
        <end position="17"/>
    </location>
</feature>
<evidence type="ECO:0000256" key="7">
    <source>
        <dbReference type="ARBA" id="ARBA00022801"/>
    </source>
</evidence>
<organism evidence="14 15">
    <name type="scientific">Dimorphilus gyrociliatus</name>
    <dbReference type="NCBI Taxonomy" id="2664684"/>
    <lineage>
        <taxon>Eukaryota</taxon>
        <taxon>Metazoa</taxon>
        <taxon>Spiralia</taxon>
        <taxon>Lophotrochozoa</taxon>
        <taxon>Annelida</taxon>
        <taxon>Polychaeta</taxon>
        <taxon>Polychaeta incertae sedis</taxon>
        <taxon>Dinophilidae</taxon>
        <taxon>Dimorphilus</taxon>
    </lineage>
</organism>
<gene>
    <name evidence="14" type="ORF">DGYR_LOCUS8694</name>
</gene>
<dbReference type="Gene3D" id="3.30.70.340">
    <property type="entry name" value="Metallocarboxypeptidase-like"/>
    <property type="match status" value="1"/>
</dbReference>